<proteinExistence type="predicted"/>
<evidence type="ECO:0000313" key="2">
    <source>
        <dbReference type="Proteomes" id="UP000225448"/>
    </source>
</evidence>
<dbReference type="EMBL" id="MF042360">
    <property type="protein sequence ID" value="ARV76821.1"/>
    <property type="molecule type" value="Genomic_DNA"/>
</dbReference>
<evidence type="ECO:0000313" key="1">
    <source>
        <dbReference type="EMBL" id="ARV76821.1"/>
    </source>
</evidence>
<dbReference type="Proteomes" id="UP000225448">
    <property type="component" value="Segment"/>
</dbReference>
<organism evidence="1 2">
    <name type="scientific">Pseudomonas phage Phabio</name>
    <dbReference type="NCBI Taxonomy" id="2006668"/>
    <lineage>
        <taxon>Viruses</taxon>
        <taxon>Duplodnaviria</taxon>
        <taxon>Heunggongvirae</taxon>
        <taxon>Uroviricota</taxon>
        <taxon>Caudoviricetes</taxon>
        <taxon>Chimalliviridae</taxon>
        <taxon>Phabiovirus</taxon>
        <taxon>Phabiovirus phabio</taxon>
    </lineage>
</organism>
<gene>
    <name evidence="1" type="ORF">PHABIO_190</name>
</gene>
<keyword evidence="2" id="KW-1185">Reference proteome</keyword>
<protein>
    <submittedName>
        <fullName evidence="1">Uncharacterized protein</fullName>
    </submittedName>
</protein>
<name>A0A1Y0STL0_9CAUD</name>
<reference evidence="1 2" key="1">
    <citation type="submission" date="2017-05" db="EMBL/GenBank/DDBJ databases">
        <authorList>
            <person name="Song R."/>
            <person name="Chenine A.L."/>
            <person name="Ruprecht R.M."/>
        </authorList>
    </citation>
    <scope>NUCLEOTIDE SEQUENCE [LARGE SCALE GENOMIC DNA]</scope>
</reference>
<sequence length="541" mass="62955">MADSYLMGKIRERTEPFNMSLANGIAHEQLMAVSDAGKSAREAAVDQMFAINSAMFPEGFKYHGCHISRPEKHFEEITREYSSKRIANIAKNTNTMFTLKTSFKGEPCFDRHILIPYLLQGSTSFINGACYNYSPVLADVGYSVLSNSIFIPFARAKLTFKQNDHHYKCNGERKIMHVIWSQVHNEMSKRNKRDLDNRQQIESCLAHYFFCEFGVTDTFKQWANADIKIGKKSEFPESEYPRDQWNIYESAYLVGTHPTGEIVLAMLKEQETDFAKRLVAGFFYVVDTFPGRFVEPSYMDNKRVWRVLLGLMVFGDFEHIGKITENIDNHMESFNNYLDEMTIKNLSRVDVKVRTIWELLYCIMTQLSHHLYDTDIDETSMYHKQFSVMRYVMDDLNRAVTMFAFGFQSRKDKEWTKKDIDDALKRQFKLNTCMRKMNVEHGEVDIVSYPGDNKAIKLTSMVVPQDRARSSKSRNKSIIGDSSRLIHVSLSEVCQYKNQPKNNPDGRGRVSLWCDIDYDGMVKRNQEDKPFLDEVQKKFKR</sequence>
<accession>A0A1Y0STL0</accession>